<dbReference type="GO" id="GO:0003700">
    <property type="term" value="F:DNA-binding transcription factor activity"/>
    <property type="evidence" value="ECO:0007669"/>
    <property type="project" value="InterPro"/>
</dbReference>
<dbReference type="Proteomes" id="UP000245138">
    <property type="component" value="Unassembled WGS sequence"/>
</dbReference>
<keyword evidence="2" id="KW-0238">DNA-binding</keyword>
<dbReference type="InterPro" id="IPR000524">
    <property type="entry name" value="Tscrpt_reg_HTH_GntR"/>
</dbReference>
<dbReference type="PANTHER" id="PTHR43537:SF5">
    <property type="entry name" value="UXU OPERON TRANSCRIPTIONAL REGULATOR"/>
    <property type="match status" value="1"/>
</dbReference>
<evidence type="ECO:0000256" key="1">
    <source>
        <dbReference type="ARBA" id="ARBA00023015"/>
    </source>
</evidence>
<keyword evidence="6" id="KW-1185">Reference proteome</keyword>
<dbReference type="Pfam" id="PF00392">
    <property type="entry name" value="GntR"/>
    <property type="match status" value="1"/>
</dbReference>
<comment type="caution">
    <text evidence="5">The sequence shown here is derived from an EMBL/GenBank/DDBJ whole genome shotgun (WGS) entry which is preliminary data.</text>
</comment>
<dbReference type="SMART" id="SM00895">
    <property type="entry name" value="FCD"/>
    <property type="match status" value="1"/>
</dbReference>
<evidence type="ECO:0000259" key="4">
    <source>
        <dbReference type="PROSITE" id="PS50949"/>
    </source>
</evidence>
<dbReference type="InterPro" id="IPR008920">
    <property type="entry name" value="TF_FadR/GntR_C"/>
</dbReference>
<dbReference type="InterPro" id="IPR011711">
    <property type="entry name" value="GntR_C"/>
</dbReference>
<dbReference type="Pfam" id="PF07729">
    <property type="entry name" value="FCD"/>
    <property type="match status" value="1"/>
</dbReference>
<dbReference type="RefSeq" id="WP_109055075.1">
    <property type="nucleotide sequence ID" value="NZ_QDKJ01000011.1"/>
</dbReference>
<proteinExistence type="predicted"/>
<dbReference type="PANTHER" id="PTHR43537">
    <property type="entry name" value="TRANSCRIPTIONAL REGULATOR, GNTR FAMILY"/>
    <property type="match status" value="1"/>
</dbReference>
<reference evidence="5 6" key="1">
    <citation type="submission" date="2018-04" db="EMBL/GenBank/DDBJ databases">
        <title>Brenneria corticis sp.nov.</title>
        <authorList>
            <person name="Li Y."/>
        </authorList>
    </citation>
    <scope>NUCLEOTIDE SEQUENCE [LARGE SCALE GENOMIC DNA]</scope>
    <source>
        <strain evidence="5 6">LMG 27715</strain>
    </source>
</reference>
<dbReference type="Gene3D" id="1.10.10.10">
    <property type="entry name" value="Winged helix-like DNA-binding domain superfamily/Winged helix DNA-binding domain"/>
    <property type="match status" value="1"/>
</dbReference>
<organism evidence="5 6">
    <name type="scientific">Brenneria roseae subsp. americana</name>
    <dbReference type="NCBI Taxonomy" id="1508507"/>
    <lineage>
        <taxon>Bacteria</taxon>
        <taxon>Pseudomonadati</taxon>
        <taxon>Pseudomonadota</taxon>
        <taxon>Gammaproteobacteria</taxon>
        <taxon>Enterobacterales</taxon>
        <taxon>Pectobacteriaceae</taxon>
        <taxon>Brenneria</taxon>
    </lineage>
</organism>
<keyword evidence="3" id="KW-0804">Transcription</keyword>
<dbReference type="Gene3D" id="1.20.120.530">
    <property type="entry name" value="GntR ligand-binding domain-like"/>
    <property type="match status" value="1"/>
</dbReference>
<accession>A0A2U1TNX3</accession>
<dbReference type="CDD" id="cd07377">
    <property type="entry name" value="WHTH_GntR"/>
    <property type="match status" value="1"/>
</dbReference>
<dbReference type="EMBL" id="QDKJ01000011">
    <property type="protein sequence ID" value="PWC11103.1"/>
    <property type="molecule type" value="Genomic_DNA"/>
</dbReference>
<dbReference type="AlphaFoldDB" id="A0A2U1TNX3"/>
<evidence type="ECO:0000313" key="5">
    <source>
        <dbReference type="EMBL" id="PWC11103.1"/>
    </source>
</evidence>
<dbReference type="SUPFAM" id="SSF46785">
    <property type="entry name" value="Winged helix' DNA-binding domain"/>
    <property type="match status" value="1"/>
</dbReference>
<evidence type="ECO:0000256" key="2">
    <source>
        <dbReference type="ARBA" id="ARBA00023125"/>
    </source>
</evidence>
<dbReference type="InterPro" id="IPR036388">
    <property type="entry name" value="WH-like_DNA-bd_sf"/>
</dbReference>
<dbReference type="SMART" id="SM00345">
    <property type="entry name" value="HTH_GNTR"/>
    <property type="match status" value="1"/>
</dbReference>
<protein>
    <submittedName>
        <fullName evidence="5">GntR family transcriptional regulator</fullName>
    </submittedName>
</protein>
<dbReference type="GO" id="GO:0003677">
    <property type="term" value="F:DNA binding"/>
    <property type="evidence" value="ECO:0007669"/>
    <property type="project" value="UniProtKB-KW"/>
</dbReference>
<dbReference type="PRINTS" id="PR00035">
    <property type="entry name" value="HTHGNTR"/>
</dbReference>
<dbReference type="OrthoDB" id="8689330at2"/>
<dbReference type="SUPFAM" id="SSF48008">
    <property type="entry name" value="GntR ligand-binding domain-like"/>
    <property type="match status" value="1"/>
</dbReference>
<dbReference type="InterPro" id="IPR036390">
    <property type="entry name" value="WH_DNA-bd_sf"/>
</dbReference>
<name>A0A2U1TNX3_9GAMM</name>
<dbReference type="PROSITE" id="PS50949">
    <property type="entry name" value="HTH_GNTR"/>
    <property type="match status" value="1"/>
</dbReference>
<evidence type="ECO:0000256" key="3">
    <source>
        <dbReference type="ARBA" id="ARBA00023163"/>
    </source>
</evidence>
<gene>
    <name evidence="5" type="ORF">B4923_14500</name>
</gene>
<evidence type="ECO:0000313" key="6">
    <source>
        <dbReference type="Proteomes" id="UP000245138"/>
    </source>
</evidence>
<feature type="domain" description="HTH gntR-type" evidence="4">
    <location>
        <begin position="14"/>
        <end position="81"/>
    </location>
</feature>
<sequence>MSFLFSTDMLDHRLPKTMQVFTLMRDAIIAMRLPPGEIIQEKEIAAQLGLSRTPVREALLSLAAQNLIIVRPNQGTFVSPIDIKMVLDGQFLRESLEPRIARLAARVFNEEMAIEFEEIINRQKFAASGENTNYFFALDDAFHKLIAKCANKSEIWLTLHGGTGHLDRVRRLAFSVEQHYESVIKEHSALYQAIRDRNEDSAHKLMTINLEIYDSLMILLEKHRHYFEKNDALLAQLETKSGLQQLLG</sequence>
<keyword evidence="1" id="KW-0805">Transcription regulation</keyword>